<dbReference type="Proteomes" id="UP001149719">
    <property type="component" value="Unassembled WGS sequence"/>
</dbReference>
<name>A0ABT4JQ31_9GAMM</name>
<dbReference type="HAMAP" id="MF_00649">
    <property type="entry name" value="DNA_gyrase_inhibitor_YacG"/>
    <property type="match status" value="1"/>
</dbReference>
<evidence type="ECO:0000256" key="3">
    <source>
        <dbReference type="HAMAP-Rule" id="MF_00649"/>
    </source>
</evidence>
<sequence>MNKVKQNTFIACPTCKKQTLWSKENDFRPFCSDKCKLIDFGDWANESYSIPQIDSEEDEIMTADLSSDSGYLH</sequence>
<comment type="cofactor">
    <cofactor evidence="3">
        <name>Zn(2+)</name>
        <dbReference type="ChEBI" id="CHEBI:29105"/>
    </cofactor>
    <text evidence="3">Binds 1 zinc ion.</text>
</comment>
<feature type="binding site" evidence="3">
    <location>
        <position position="31"/>
    </location>
    <ligand>
        <name>Zn(2+)</name>
        <dbReference type="ChEBI" id="CHEBI:29105"/>
    </ligand>
</feature>
<comment type="subunit">
    <text evidence="3">Interacts with GyrB.</text>
</comment>
<evidence type="ECO:0000313" key="5">
    <source>
        <dbReference type="Proteomes" id="UP001149719"/>
    </source>
</evidence>
<feature type="binding site" evidence="3">
    <location>
        <position position="35"/>
    </location>
    <ligand>
        <name>Zn(2+)</name>
        <dbReference type="ChEBI" id="CHEBI:29105"/>
    </ligand>
</feature>
<accession>A0ABT4JQ31</accession>
<dbReference type="InterPro" id="IPR013088">
    <property type="entry name" value="Znf_NHR/GATA"/>
</dbReference>
<dbReference type="PANTHER" id="PTHR36150:SF1">
    <property type="entry name" value="DNA GYRASE INHIBITOR YACG"/>
    <property type="match status" value="1"/>
</dbReference>
<feature type="binding site" evidence="3">
    <location>
        <position position="15"/>
    </location>
    <ligand>
        <name>Zn(2+)</name>
        <dbReference type="ChEBI" id="CHEBI:29105"/>
    </ligand>
</feature>
<dbReference type="Pfam" id="PF03884">
    <property type="entry name" value="YacG"/>
    <property type="match status" value="1"/>
</dbReference>
<comment type="similarity">
    <text evidence="3">Belongs to the DNA gyrase inhibitor YacG family.</text>
</comment>
<feature type="binding site" evidence="3">
    <location>
        <position position="12"/>
    </location>
    <ligand>
        <name>Zn(2+)</name>
        <dbReference type="ChEBI" id="CHEBI:29105"/>
    </ligand>
</feature>
<dbReference type="PANTHER" id="PTHR36150">
    <property type="entry name" value="DNA GYRASE INHIBITOR YACG"/>
    <property type="match status" value="1"/>
</dbReference>
<dbReference type="InterPro" id="IPR005584">
    <property type="entry name" value="DNA_gyrase_inhibitor_YacG"/>
</dbReference>
<comment type="function">
    <text evidence="3">Inhibits all the catalytic activities of DNA gyrase by preventing its interaction with DNA. Acts by binding directly to the C-terminal domain of GyrB, which probably disrupts DNA binding by the gyrase.</text>
</comment>
<keyword evidence="1 3" id="KW-0479">Metal-binding</keyword>
<evidence type="ECO:0000256" key="2">
    <source>
        <dbReference type="ARBA" id="ARBA00022833"/>
    </source>
</evidence>
<organism evidence="4 5">
    <name type="scientific">Marinomonas phaeophyticola</name>
    <dbReference type="NCBI Taxonomy" id="3004091"/>
    <lineage>
        <taxon>Bacteria</taxon>
        <taxon>Pseudomonadati</taxon>
        <taxon>Pseudomonadota</taxon>
        <taxon>Gammaproteobacteria</taxon>
        <taxon>Oceanospirillales</taxon>
        <taxon>Oceanospirillaceae</taxon>
        <taxon>Marinomonas</taxon>
    </lineage>
</organism>
<dbReference type="EMBL" id="JAPUBN010000006">
    <property type="protein sequence ID" value="MCZ2720474.1"/>
    <property type="molecule type" value="Genomic_DNA"/>
</dbReference>
<dbReference type="RefSeq" id="WP_269122393.1">
    <property type="nucleotide sequence ID" value="NZ_JAPUBN010000006.1"/>
</dbReference>
<keyword evidence="5" id="KW-1185">Reference proteome</keyword>
<evidence type="ECO:0000313" key="4">
    <source>
        <dbReference type="EMBL" id="MCZ2720474.1"/>
    </source>
</evidence>
<reference evidence="4" key="1">
    <citation type="submission" date="2022-12" db="EMBL/GenBank/DDBJ databases">
        <title>Marinomonas 15G1-11 sp. nov, isolated from marine algae.</title>
        <authorList>
            <person name="Butt M."/>
            <person name="Choi D.G."/>
            <person name="Kim J.M."/>
            <person name="Lee J.K."/>
            <person name="Baek J.H."/>
            <person name="Jeon C.O."/>
        </authorList>
    </citation>
    <scope>NUCLEOTIDE SEQUENCE</scope>
    <source>
        <strain evidence="4">15G1-11</strain>
    </source>
</reference>
<gene>
    <name evidence="3" type="primary">yacG</name>
    <name evidence="4" type="ORF">O1D97_02130</name>
</gene>
<proteinExistence type="inferred from homology"/>
<evidence type="ECO:0000256" key="1">
    <source>
        <dbReference type="ARBA" id="ARBA00022723"/>
    </source>
</evidence>
<dbReference type="SUPFAM" id="SSF57716">
    <property type="entry name" value="Glucocorticoid receptor-like (DNA-binding domain)"/>
    <property type="match status" value="1"/>
</dbReference>
<keyword evidence="2 3" id="KW-0862">Zinc</keyword>
<comment type="caution">
    <text evidence="4">The sequence shown here is derived from an EMBL/GenBank/DDBJ whole genome shotgun (WGS) entry which is preliminary data.</text>
</comment>
<protein>
    <recommendedName>
        <fullName evidence="3">DNA gyrase inhibitor YacG</fullName>
    </recommendedName>
</protein>
<dbReference type="Gene3D" id="3.30.50.10">
    <property type="entry name" value="Erythroid Transcription Factor GATA-1, subunit A"/>
    <property type="match status" value="1"/>
</dbReference>